<keyword evidence="2" id="KW-1185">Reference proteome</keyword>
<accession>E0UMG7</accession>
<dbReference type="KEGG" id="cyj:Cyan7822_6360"/>
<evidence type="ECO:0008006" key="3">
    <source>
        <dbReference type="Google" id="ProtNLM"/>
    </source>
</evidence>
<evidence type="ECO:0000313" key="2">
    <source>
        <dbReference type="Proteomes" id="UP000008206"/>
    </source>
</evidence>
<dbReference type="RefSeq" id="WP_013334895.1">
    <property type="nucleotide sequence ID" value="NC_014534.1"/>
</dbReference>
<name>E0UMG7_GLOV7</name>
<proteinExistence type="predicted"/>
<dbReference type="AlphaFoldDB" id="E0UMG7"/>
<dbReference type="InterPro" id="IPR011050">
    <property type="entry name" value="Pectin_lyase_fold/virulence"/>
</dbReference>
<gene>
    <name evidence="1" type="ordered locus">Cyan7822_6360</name>
</gene>
<keyword evidence="1" id="KW-0614">Plasmid</keyword>
<dbReference type="OrthoDB" id="428688at2"/>
<dbReference type="HOGENOM" id="CLU_2315598_0_0_3"/>
<organism evidence="1 2">
    <name type="scientific">Gloeothece verrucosa (strain PCC 7822)</name>
    <name type="common">Cyanothece sp. (strain PCC 7822)</name>
    <dbReference type="NCBI Taxonomy" id="497965"/>
    <lineage>
        <taxon>Bacteria</taxon>
        <taxon>Bacillati</taxon>
        <taxon>Cyanobacteriota</taxon>
        <taxon>Cyanophyceae</taxon>
        <taxon>Oscillatoriophycideae</taxon>
        <taxon>Chroococcales</taxon>
        <taxon>Aphanothecaceae</taxon>
        <taxon>Gloeothece</taxon>
        <taxon>Gloeothece verrucosa</taxon>
    </lineage>
</organism>
<dbReference type="Proteomes" id="UP000008206">
    <property type="component" value="Plasmid Cy782202"/>
</dbReference>
<dbReference type="EMBL" id="CP002200">
    <property type="protein sequence ID" value="ADN18147.1"/>
    <property type="molecule type" value="Genomic_DNA"/>
</dbReference>
<dbReference type="SUPFAM" id="SSF51126">
    <property type="entry name" value="Pectin lyase-like"/>
    <property type="match status" value="1"/>
</dbReference>
<sequence>MATIYVKTGSTGNGSVWNNAYGNLTSAITATQSGDEIWVAAGIYKPTTGTDRTASFTLKNNVAIYGGFTDTETARNQRNITNNVTILSGEIGAAGINKL</sequence>
<evidence type="ECO:0000313" key="1">
    <source>
        <dbReference type="EMBL" id="ADN18147.1"/>
    </source>
</evidence>
<geneLocation type="plasmid" evidence="1 2">
    <name>Cy782202</name>
</geneLocation>
<protein>
    <recommendedName>
        <fullName evidence="3">DUF1565 domain-containing protein</fullName>
    </recommendedName>
</protein>
<reference evidence="2" key="1">
    <citation type="journal article" date="2011" name="MBio">
        <title>Novel metabolic attributes of the genus Cyanothece, comprising a group of unicellular nitrogen-fixing Cyanobacteria.</title>
        <authorList>
            <person name="Bandyopadhyay A."/>
            <person name="Elvitigala T."/>
            <person name="Welsh E."/>
            <person name="Stockel J."/>
            <person name="Liberton M."/>
            <person name="Min H."/>
            <person name="Sherman L.A."/>
            <person name="Pakrasi H.B."/>
        </authorList>
    </citation>
    <scope>NUCLEOTIDE SEQUENCE [LARGE SCALE GENOMIC DNA]</scope>
    <source>
        <strain evidence="2">PCC 7822</strain>
        <plasmid evidence="2">Cy782202</plasmid>
    </source>
</reference>